<evidence type="ECO:0000256" key="4">
    <source>
        <dbReference type="SAM" id="MobiDB-lite"/>
    </source>
</evidence>
<dbReference type="AlphaFoldDB" id="A0A6J2TFY3"/>
<protein>
    <submittedName>
        <fullName evidence="8">Transcription termination factor 2</fullName>
    </submittedName>
</protein>
<feature type="compositionally biased region" description="Polar residues" evidence="4">
    <location>
        <begin position="336"/>
        <end position="347"/>
    </location>
</feature>
<dbReference type="InterPro" id="IPR000330">
    <property type="entry name" value="SNF2_N"/>
</dbReference>
<dbReference type="GO" id="GO:0005634">
    <property type="term" value="C:nucleus"/>
    <property type="evidence" value="ECO:0007669"/>
    <property type="project" value="TreeGrafter"/>
</dbReference>
<dbReference type="InterPro" id="IPR038718">
    <property type="entry name" value="SNF2-like_sf"/>
</dbReference>
<dbReference type="PROSITE" id="PS51194">
    <property type="entry name" value="HELICASE_CTER"/>
    <property type="match status" value="1"/>
</dbReference>
<dbReference type="PANTHER" id="PTHR45626:SF50">
    <property type="entry name" value="TRANSCRIPTION TERMINATION FACTOR 2"/>
    <property type="match status" value="1"/>
</dbReference>
<dbReference type="InterPro" id="IPR014001">
    <property type="entry name" value="Helicase_ATP-bd"/>
</dbReference>
<evidence type="ECO:0000259" key="5">
    <source>
        <dbReference type="PROSITE" id="PS51192"/>
    </source>
</evidence>
<dbReference type="GO" id="GO:0005524">
    <property type="term" value="F:ATP binding"/>
    <property type="evidence" value="ECO:0007669"/>
    <property type="project" value="UniProtKB-KW"/>
</dbReference>
<dbReference type="SMART" id="SM00490">
    <property type="entry name" value="HELICc"/>
    <property type="match status" value="1"/>
</dbReference>
<dbReference type="InterPro" id="IPR027417">
    <property type="entry name" value="P-loop_NTPase"/>
</dbReference>
<feature type="region of interest" description="Disordered" evidence="4">
    <location>
        <begin position="306"/>
        <end position="355"/>
    </location>
</feature>
<evidence type="ECO:0000256" key="2">
    <source>
        <dbReference type="ARBA" id="ARBA00022801"/>
    </source>
</evidence>
<accession>A0A6J2TFY3</accession>
<gene>
    <name evidence="8" type="primary">LOC115623926</name>
</gene>
<dbReference type="Pfam" id="PF00271">
    <property type="entry name" value="Helicase_C"/>
    <property type="match status" value="1"/>
</dbReference>
<dbReference type="Gene3D" id="3.40.50.300">
    <property type="entry name" value="P-loop containing nucleotide triphosphate hydrolases"/>
    <property type="match status" value="1"/>
</dbReference>
<dbReference type="Gene3D" id="3.40.50.10810">
    <property type="entry name" value="Tandem AAA-ATPase domain"/>
    <property type="match status" value="2"/>
</dbReference>
<evidence type="ECO:0000256" key="1">
    <source>
        <dbReference type="ARBA" id="ARBA00022741"/>
    </source>
</evidence>
<proteinExistence type="predicted"/>
<evidence type="ECO:0000313" key="8">
    <source>
        <dbReference type="RefSeq" id="XP_030374345.1"/>
    </source>
</evidence>
<feature type="domain" description="Helicase ATP-binding" evidence="5">
    <location>
        <begin position="360"/>
        <end position="488"/>
    </location>
</feature>
<feature type="domain" description="Helicase C-terminal" evidence="6">
    <location>
        <begin position="718"/>
        <end position="867"/>
    </location>
</feature>
<dbReference type="Proteomes" id="UP000504634">
    <property type="component" value="Unplaced"/>
</dbReference>
<dbReference type="PANTHER" id="PTHR45626">
    <property type="entry name" value="TRANSCRIPTION TERMINATION FACTOR 2-RELATED"/>
    <property type="match status" value="1"/>
</dbReference>
<keyword evidence="7" id="KW-1185">Reference proteome</keyword>
<dbReference type="OrthoDB" id="423559at2759"/>
<dbReference type="GO" id="GO:0016787">
    <property type="term" value="F:hydrolase activity"/>
    <property type="evidence" value="ECO:0007669"/>
    <property type="project" value="UniProtKB-KW"/>
</dbReference>
<dbReference type="InterPro" id="IPR001650">
    <property type="entry name" value="Helicase_C-like"/>
</dbReference>
<dbReference type="Pfam" id="PF00176">
    <property type="entry name" value="SNF2-rel_dom"/>
    <property type="match status" value="1"/>
</dbReference>
<name>A0A6J2TFY3_DROLE</name>
<dbReference type="RefSeq" id="XP_030374345.1">
    <property type="nucleotide sequence ID" value="XM_030518485.1"/>
</dbReference>
<dbReference type="InterPro" id="IPR050628">
    <property type="entry name" value="SNF2_RAD54_helicase_TF"/>
</dbReference>
<evidence type="ECO:0000313" key="7">
    <source>
        <dbReference type="Proteomes" id="UP000504634"/>
    </source>
</evidence>
<evidence type="ECO:0000259" key="6">
    <source>
        <dbReference type="PROSITE" id="PS51194"/>
    </source>
</evidence>
<keyword evidence="2" id="KW-0378">Hydrolase</keyword>
<dbReference type="PROSITE" id="PS51192">
    <property type="entry name" value="HELICASE_ATP_BIND_1"/>
    <property type="match status" value="1"/>
</dbReference>
<dbReference type="CDD" id="cd18793">
    <property type="entry name" value="SF2_C_SNF"/>
    <property type="match status" value="1"/>
</dbReference>
<dbReference type="GeneID" id="115623926"/>
<dbReference type="SUPFAM" id="SSF52540">
    <property type="entry name" value="P-loop containing nucleoside triphosphate hydrolases"/>
    <property type="match status" value="2"/>
</dbReference>
<dbReference type="GO" id="GO:0008094">
    <property type="term" value="F:ATP-dependent activity, acting on DNA"/>
    <property type="evidence" value="ECO:0007669"/>
    <property type="project" value="TreeGrafter"/>
</dbReference>
<evidence type="ECO:0000256" key="3">
    <source>
        <dbReference type="ARBA" id="ARBA00022840"/>
    </source>
</evidence>
<feature type="region of interest" description="Disordered" evidence="4">
    <location>
        <begin position="1"/>
        <end position="22"/>
    </location>
</feature>
<dbReference type="SMART" id="SM00487">
    <property type="entry name" value="DEXDc"/>
    <property type="match status" value="1"/>
</dbReference>
<sequence length="897" mass="103753">MDKNLTKSDTDDESENVNGMFKDEYDNDTTLTIFVSADVYEKEMRSFCEMLERVQRAEKTFRENKGSSEDHALLLKLRDRLKPQADYMDALRIKDEDKNLEQPQWTCLFSSLNRHRYDNGELSLEQFYLRKKNIIYGLKILFEPLKTRPKAEEFANQPTALRVPLMKHQKHALKWLKWREDKAQQILGGILADDMGLGKTLTMIALILDTHEKCNVSANKPKLECRPWQSQFQYSNLATSIKLRSSLFGCDEDNDKDDDITKTQLLRTGLKRKVENELNQQIKSTTHDEEEDDDLNRLCKRQNRRQLLTDSDDEDGNHLSSQMKGKTKSYIKGTPLSDTSNVAGQQASERRRRPNAAGTLVVCPASVIHQWHDEVKEKVKECPLLVHVYHGSSRQDIGFQNFKSFDIVITSYNTLSVERRNLGDASWLFMVDWKRIILDEAHIIRNEKTIGCDAVCKLRGKYRWALTGTPIQNRARDAFALMLFLKVPEFQSLNEWNKKGHHRLGLMLHPLMLRRTKEELQANGDMPKLPKLEIKQMELNLSTQEMVAYQIISAFSEILFAQFLYQIEERNADLDYHKSDEAPRFLRSFNEHKYQELHQRFLRALGHKPGDQISGIIILVLLLRLRQFCCHPGLMVGMLTGVLSDAEKNEMVEDALAMQGELKIDVVAEVKKFERSVHIDLEEEETESRTAALNLLKPSHPLYDFSQPSSKMLQILETVDRILLETNDKLIIVSQWTSFLKVIRQHVEAKHCNVGLDFNGQLNVPLRRCVLEEFKDITNDKRVLFLSLTAGGVGLNLNVANHLLLVDLHWNPQLERQAQDRIYRYGQHKPTFIYRFMCVETVEQRIKALQDHKLEIANVVLNKGVMESGSDGGLTLVELKKLFGYMPQTNNRTSIKN</sequence>
<dbReference type="GO" id="GO:0006281">
    <property type="term" value="P:DNA repair"/>
    <property type="evidence" value="ECO:0007669"/>
    <property type="project" value="TreeGrafter"/>
</dbReference>
<dbReference type="InterPro" id="IPR049730">
    <property type="entry name" value="SNF2/RAD54-like_C"/>
</dbReference>
<organism evidence="7 8">
    <name type="scientific">Drosophila lebanonensis</name>
    <name type="common">Fruit fly</name>
    <name type="synonym">Scaptodrosophila lebanonensis</name>
    <dbReference type="NCBI Taxonomy" id="7225"/>
    <lineage>
        <taxon>Eukaryota</taxon>
        <taxon>Metazoa</taxon>
        <taxon>Ecdysozoa</taxon>
        <taxon>Arthropoda</taxon>
        <taxon>Hexapoda</taxon>
        <taxon>Insecta</taxon>
        <taxon>Pterygota</taxon>
        <taxon>Neoptera</taxon>
        <taxon>Endopterygota</taxon>
        <taxon>Diptera</taxon>
        <taxon>Brachycera</taxon>
        <taxon>Muscomorpha</taxon>
        <taxon>Ephydroidea</taxon>
        <taxon>Drosophilidae</taxon>
        <taxon>Scaptodrosophila</taxon>
    </lineage>
</organism>
<keyword evidence="3" id="KW-0067">ATP-binding</keyword>
<keyword evidence="1" id="KW-0547">Nucleotide-binding</keyword>
<reference evidence="8" key="1">
    <citation type="submission" date="2025-08" db="UniProtKB">
        <authorList>
            <consortium name="RefSeq"/>
        </authorList>
    </citation>
    <scope>IDENTIFICATION</scope>
    <source>
        <strain evidence="8">11010-0011.00</strain>
        <tissue evidence="8">Whole body</tissue>
    </source>
</reference>